<evidence type="ECO:0000313" key="1">
    <source>
        <dbReference type="EMBL" id="CAG8687455.1"/>
    </source>
</evidence>
<dbReference type="InterPro" id="IPR036537">
    <property type="entry name" value="Adaptor_Cbl_N_dom_sf"/>
</dbReference>
<protein>
    <submittedName>
        <fullName evidence="1">149_t:CDS:1</fullName>
    </submittedName>
</protein>
<gene>
    <name evidence="1" type="ORF">DERYTH_LOCUS12145</name>
</gene>
<organism evidence="1 2">
    <name type="scientific">Dentiscutata erythropus</name>
    <dbReference type="NCBI Taxonomy" id="1348616"/>
    <lineage>
        <taxon>Eukaryota</taxon>
        <taxon>Fungi</taxon>
        <taxon>Fungi incertae sedis</taxon>
        <taxon>Mucoromycota</taxon>
        <taxon>Glomeromycotina</taxon>
        <taxon>Glomeromycetes</taxon>
        <taxon>Diversisporales</taxon>
        <taxon>Gigasporaceae</taxon>
        <taxon>Dentiscutata</taxon>
    </lineage>
</organism>
<dbReference type="GO" id="GO:0007166">
    <property type="term" value="P:cell surface receptor signaling pathway"/>
    <property type="evidence" value="ECO:0007669"/>
    <property type="project" value="InterPro"/>
</dbReference>
<dbReference type="Gene3D" id="1.20.930.20">
    <property type="entry name" value="Adaptor protein Cbl, N-terminal domain"/>
    <property type="match status" value="1"/>
</dbReference>
<evidence type="ECO:0000313" key="2">
    <source>
        <dbReference type="Proteomes" id="UP000789405"/>
    </source>
</evidence>
<dbReference type="Proteomes" id="UP000789405">
    <property type="component" value="Unassembled WGS sequence"/>
</dbReference>
<sequence>MSENTKYDPHLKSKHNEKIFKIVNDVATPFFPFIGAITNTLKSLLKTFRNAKCNRKICSALIDRVKIVKVAVESLQREQPGNEVFFQKQASYEAWIRFTAVLKNIEKFAEQVTQLPTVRKTFHSGGESIKETFDKNIKEFEEVCHELQFVLAIYSHAQREMESEKIISDIKNLTQIMNKFKDEVMNNLIQISIYKNCLEQPRIEGNINDSHGIDPLNIKECNRFKDSIFKGNYFGTQVVYR</sequence>
<accession>A0A9N9ENJ1</accession>
<dbReference type="AlphaFoldDB" id="A0A9N9ENJ1"/>
<dbReference type="InterPro" id="IPR059179">
    <property type="entry name" value="MLKL-like_MCAfunc"/>
</dbReference>
<keyword evidence="2" id="KW-1185">Reference proteome</keyword>
<dbReference type="EMBL" id="CAJVPY010007829">
    <property type="protein sequence ID" value="CAG8687455.1"/>
    <property type="molecule type" value="Genomic_DNA"/>
</dbReference>
<proteinExistence type="predicted"/>
<dbReference type="CDD" id="cd21037">
    <property type="entry name" value="MLKL_NTD"/>
    <property type="match status" value="1"/>
</dbReference>
<dbReference type="OrthoDB" id="2314769at2759"/>
<reference evidence="1" key="1">
    <citation type="submission" date="2021-06" db="EMBL/GenBank/DDBJ databases">
        <authorList>
            <person name="Kallberg Y."/>
            <person name="Tangrot J."/>
            <person name="Rosling A."/>
        </authorList>
    </citation>
    <scope>NUCLEOTIDE SEQUENCE</scope>
    <source>
        <strain evidence="1">MA453B</strain>
    </source>
</reference>
<name>A0A9N9ENJ1_9GLOM</name>
<comment type="caution">
    <text evidence="1">The sequence shown here is derived from an EMBL/GenBank/DDBJ whole genome shotgun (WGS) entry which is preliminary data.</text>
</comment>